<name>A0ABV6NH94_9BACI</name>
<dbReference type="SUPFAM" id="SSF51679">
    <property type="entry name" value="Bacterial luciferase-like"/>
    <property type="match status" value="1"/>
</dbReference>
<proteinExistence type="predicted"/>
<dbReference type="Proteomes" id="UP001589833">
    <property type="component" value="Unassembled WGS sequence"/>
</dbReference>
<dbReference type="Gene3D" id="3.20.20.30">
    <property type="entry name" value="Luciferase-like domain"/>
    <property type="match status" value="1"/>
</dbReference>
<organism evidence="1 2">
    <name type="scientific">Halalkalibacter alkalisediminis</name>
    <dbReference type="NCBI Taxonomy" id="935616"/>
    <lineage>
        <taxon>Bacteria</taxon>
        <taxon>Bacillati</taxon>
        <taxon>Bacillota</taxon>
        <taxon>Bacilli</taxon>
        <taxon>Bacillales</taxon>
        <taxon>Bacillaceae</taxon>
        <taxon>Halalkalibacter</taxon>
    </lineage>
</organism>
<comment type="caution">
    <text evidence="1">The sequence shown here is derived from an EMBL/GenBank/DDBJ whole genome shotgun (WGS) entry which is preliminary data.</text>
</comment>
<dbReference type="InterPro" id="IPR036661">
    <property type="entry name" value="Luciferase-like_sf"/>
</dbReference>
<dbReference type="RefSeq" id="WP_390186643.1">
    <property type="nucleotide sequence ID" value="NZ_JAQQWT010000002.1"/>
</dbReference>
<dbReference type="EMBL" id="JBHLTR010000017">
    <property type="protein sequence ID" value="MFC0560131.1"/>
    <property type="molecule type" value="Genomic_DNA"/>
</dbReference>
<gene>
    <name evidence="1" type="ORF">ACFFH4_13885</name>
</gene>
<protein>
    <submittedName>
        <fullName evidence="1">Uncharacterized protein</fullName>
    </submittedName>
</protein>
<accession>A0ABV6NH94</accession>
<evidence type="ECO:0000313" key="1">
    <source>
        <dbReference type="EMBL" id="MFC0560131.1"/>
    </source>
</evidence>
<reference evidence="1 2" key="1">
    <citation type="submission" date="2024-09" db="EMBL/GenBank/DDBJ databases">
        <authorList>
            <person name="Sun Q."/>
            <person name="Mori K."/>
        </authorList>
    </citation>
    <scope>NUCLEOTIDE SEQUENCE [LARGE SCALE GENOMIC DNA]</scope>
    <source>
        <strain evidence="1 2">NCAIM B.02301</strain>
    </source>
</reference>
<evidence type="ECO:0000313" key="2">
    <source>
        <dbReference type="Proteomes" id="UP001589833"/>
    </source>
</evidence>
<sequence>MGERSKFKKTIIGSQSQVKRELENLIEHYKVDEIMVITNTLQFEDRLKSYELLASCL</sequence>
<keyword evidence="2" id="KW-1185">Reference proteome</keyword>